<dbReference type="InterPro" id="IPR020846">
    <property type="entry name" value="MFS_dom"/>
</dbReference>
<dbReference type="Proteomes" id="UP000249910">
    <property type="component" value="Chromosome"/>
</dbReference>
<keyword evidence="2 4" id="KW-1133">Transmembrane helix</keyword>
<evidence type="ECO:0000256" key="4">
    <source>
        <dbReference type="SAM" id="Phobius"/>
    </source>
</evidence>
<feature type="transmembrane region" description="Helical" evidence="4">
    <location>
        <begin position="12"/>
        <end position="30"/>
    </location>
</feature>
<dbReference type="PROSITE" id="PS50850">
    <property type="entry name" value="MFS"/>
    <property type="match status" value="1"/>
</dbReference>
<evidence type="ECO:0000259" key="5">
    <source>
        <dbReference type="PROSITE" id="PS50850"/>
    </source>
</evidence>
<evidence type="ECO:0000256" key="1">
    <source>
        <dbReference type="ARBA" id="ARBA00022692"/>
    </source>
</evidence>
<evidence type="ECO:0000313" key="6">
    <source>
        <dbReference type="EMBL" id="ASG68280.1"/>
    </source>
</evidence>
<keyword evidence="3 4" id="KW-0472">Membrane</keyword>
<evidence type="ECO:0000256" key="2">
    <source>
        <dbReference type="ARBA" id="ARBA00022989"/>
    </source>
</evidence>
<organism evidence="6 7">
    <name type="scientific">Francisella halioticida</name>
    <dbReference type="NCBI Taxonomy" id="549298"/>
    <lineage>
        <taxon>Bacteria</taxon>
        <taxon>Pseudomonadati</taxon>
        <taxon>Pseudomonadota</taxon>
        <taxon>Gammaproteobacteria</taxon>
        <taxon>Thiotrichales</taxon>
        <taxon>Francisellaceae</taxon>
        <taxon>Francisella</taxon>
    </lineage>
</organism>
<accession>A0ABM6M009</accession>
<protein>
    <recommendedName>
        <fullName evidence="5">Major facilitator superfamily (MFS) profile domain-containing protein</fullName>
    </recommendedName>
</protein>
<dbReference type="Gene3D" id="1.20.1250.20">
    <property type="entry name" value="MFS general substrate transporter like domains"/>
    <property type="match status" value="1"/>
</dbReference>
<dbReference type="EMBL" id="CP022132">
    <property type="protein sequence ID" value="ASG68280.1"/>
    <property type="molecule type" value="Genomic_DNA"/>
</dbReference>
<gene>
    <name evidence="6" type="ORF">CDV26_07620</name>
</gene>
<feature type="transmembrane region" description="Helical" evidence="4">
    <location>
        <begin position="79"/>
        <end position="98"/>
    </location>
</feature>
<name>A0ABM6M009_9GAMM</name>
<proteinExistence type="predicted"/>
<keyword evidence="1 4" id="KW-0812">Transmembrane</keyword>
<feature type="transmembrane region" description="Helical" evidence="4">
    <location>
        <begin position="51"/>
        <end position="73"/>
    </location>
</feature>
<dbReference type="SUPFAM" id="SSF103473">
    <property type="entry name" value="MFS general substrate transporter"/>
    <property type="match status" value="1"/>
</dbReference>
<reference evidence="6 7" key="1">
    <citation type="submission" date="2017-06" db="EMBL/GenBank/DDBJ databases">
        <title>Complete genome of Francisella halioticida.</title>
        <authorList>
            <person name="Sjodin A."/>
        </authorList>
    </citation>
    <scope>NUCLEOTIDE SEQUENCE [LARGE SCALE GENOMIC DNA]</scope>
    <source>
        <strain evidence="6 7">DSM 23729</strain>
    </source>
</reference>
<feature type="domain" description="Major facilitator superfamily (MFS) profile" evidence="5">
    <location>
        <begin position="1"/>
        <end position="102"/>
    </location>
</feature>
<sequence length="102" mass="11186">MIIGYLLLLSSNLYLVIFQFIILGLIFGTANNLQLVMLSDSTSNNKQGEILGFRTSLAMLGNSIICVLSGFIIIFSINITILISIIFILLSFVGIVSLKQNK</sequence>
<evidence type="ECO:0000256" key="3">
    <source>
        <dbReference type="ARBA" id="ARBA00023136"/>
    </source>
</evidence>
<evidence type="ECO:0000313" key="7">
    <source>
        <dbReference type="Proteomes" id="UP000249910"/>
    </source>
</evidence>
<dbReference type="InterPro" id="IPR036259">
    <property type="entry name" value="MFS_trans_sf"/>
</dbReference>
<keyword evidence="7" id="KW-1185">Reference proteome</keyword>